<evidence type="ECO:0000313" key="2">
    <source>
        <dbReference type="Proteomes" id="UP000595272"/>
    </source>
</evidence>
<dbReference type="EMBL" id="MW393850">
    <property type="protein sequence ID" value="QQM18228.1"/>
    <property type="molecule type" value="Genomic_DNA"/>
</dbReference>
<organism evidence="1 2">
    <name type="scientific">Stenotrophomonas phage Salva</name>
    <dbReference type="NCBI Taxonomy" id="2801524"/>
    <lineage>
        <taxon>Viruses</taxon>
        <taxon>Duplodnaviria</taxon>
        <taxon>Heunggongvirae</taxon>
        <taxon>Uroviricota</taxon>
        <taxon>Caudoviricetes</taxon>
        <taxon>Beaumontvirinae</taxon>
        <taxon>Salvavirus</taxon>
        <taxon>Salvavirus salva</taxon>
    </lineage>
</organism>
<proteinExistence type="predicted"/>
<gene>
    <name evidence="1" type="ORF">CPT_Salva_064</name>
</gene>
<sequence length="68" mass="7860">MSGKLKLQYTLHEGRYDRKEVTDHESFHTPKSARIRAKTIRGVKPNAKDFRIVDDQGNVTELEFSDTP</sequence>
<accession>A0A8B6Q873</accession>
<keyword evidence="2" id="KW-1185">Reference proteome</keyword>
<reference evidence="1 2" key="1">
    <citation type="submission" date="2020-12" db="EMBL/GenBank/DDBJ databases">
        <title>Complete genome sequence of Stenotrophomonas maltophilia phage Salva.</title>
        <authorList>
            <person name="Jefferson B."/>
            <person name="Yao G."/>
            <person name="Clark J."/>
            <person name="Le T."/>
            <person name="Young R."/>
            <person name="Gonzalez C."/>
            <person name="Liu M."/>
        </authorList>
    </citation>
    <scope>NUCLEOTIDE SEQUENCE [LARGE SCALE GENOMIC DNA]</scope>
</reference>
<name>A0A8B6Q873_9CAUD</name>
<protein>
    <submittedName>
        <fullName evidence="1">Uncharacterized protein</fullName>
    </submittedName>
</protein>
<dbReference type="Proteomes" id="UP000595272">
    <property type="component" value="Segment"/>
</dbReference>
<evidence type="ECO:0000313" key="1">
    <source>
        <dbReference type="EMBL" id="QQM18228.1"/>
    </source>
</evidence>